<dbReference type="HOGENOM" id="CLU_100236_1_1_0"/>
<dbReference type="Pfam" id="PF02620">
    <property type="entry name" value="YceD"/>
    <property type="match status" value="1"/>
</dbReference>
<accession>E3CYC1</accession>
<keyword evidence="2" id="KW-1185">Reference proteome</keyword>
<dbReference type="AlphaFoldDB" id="E3CYC1"/>
<dbReference type="PaxDb" id="584708-Apau_1228"/>
<dbReference type="RefSeq" id="WP_006300856.1">
    <property type="nucleotide sequence ID" value="NZ_CM001022.1"/>
</dbReference>
<reference evidence="1 2" key="1">
    <citation type="journal article" date="2010" name="Stand. Genomic Sci.">
        <title>Non-contiguous finished genome sequence of Aminomonas paucivorans type strain (GLU-3).</title>
        <authorList>
            <person name="Pitluck S."/>
            <person name="Yasawong M."/>
            <person name="Held B."/>
            <person name="Lapidus A."/>
            <person name="Nolan M."/>
            <person name="Copeland A."/>
            <person name="Lucas S."/>
            <person name="Del Rio T.G."/>
            <person name="Tice H."/>
            <person name="Cheng J.F."/>
            <person name="Chertkov O."/>
            <person name="Goodwin L."/>
            <person name="Tapia R."/>
            <person name="Han C."/>
            <person name="Liolios K."/>
            <person name="Ivanova N."/>
            <person name="Mavromatis K."/>
            <person name="Ovchinnikova G."/>
            <person name="Pati A."/>
            <person name="Chen A."/>
            <person name="Palaniappan K."/>
            <person name="Land M."/>
            <person name="Hauser L."/>
            <person name="Chang Y.J."/>
            <person name="Jeffries C.D."/>
            <person name="Pukall R."/>
            <person name="Spring S."/>
            <person name="Rohde M."/>
            <person name="Sikorski J."/>
            <person name="Goker M."/>
            <person name="Woyke T."/>
            <person name="Bristow J."/>
            <person name="Eisen J.A."/>
            <person name="Markowitz V."/>
            <person name="Hugenholtz P."/>
            <person name="Kyrpides N.C."/>
            <person name="Klenk H.P."/>
        </authorList>
    </citation>
    <scope>NUCLEOTIDE SEQUENCE [LARGE SCALE GENOMIC DNA]</scope>
    <source>
        <strain evidence="1 2">DSM 12260</strain>
    </source>
</reference>
<evidence type="ECO:0000313" key="2">
    <source>
        <dbReference type="Proteomes" id="UP000005096"/>
    </source>
</evidence>
<name>E3CYC1_9BACT</name>
<dbReference type="OrthoDB" id="9790372at2"/>
<sequence length="200" mass="22146">MIGLPWPSSWEALRIDVPALKADGEPLEDAFSLPVPLLSHWGLDYRFPQPVAFRVRASRQGERILVEVGMKGVLVVPCSRCLAPASASMEGEGEFAFRLGPEGRQESEDEDGEDAPQEDVQELDAWADRVELAPLFWEVLVTALPSGVLCKEDCRGLCPHCGADRNVQSCQCEEGSVDPRLEALRRALDADEEFQRREGK</sequence>
<organism evidence="1 2">
    <name type="scientific">Aminomonas paucivorans DSM 12260</name>
    <dbReference type="NCBI Taxonomy" id="584708"/>
    <lineage>
        <taxon>Bacteria</taxon>
        <taxon>Thermotogati</taxon>
        <taxon>Synergistota</taxon>
        <taxon>Synergistia</taxon>
        <taxon>Synergistales</taxon>
        <taxon>Synergistaceae</taxon>
        <taxon>Aminomonas</taxon>
    </lineage>
</organism>
<protein>
    <recommendedName>
        <fullName evidence="3">DUF177 domain-containing protein</fullName>
    </recommendedName>
</protein>
<gene>
    <name evidence="1" type="ORF">Apau_1228</name>
</gene>
<dbReference type="eggNOG" id="COG1399">
    <property type="taxonomic scope" value="Bacteria"/>
</dbReference>
<dbReference type="EMBL" id="CM001022">
    <property type="protein sequence ID" value="EFQ23654.1"/>
    <property type="molecule type" value="Genomic_DNA"/>
</dbReference>
<dbReference type="Proteomes" id="UP000005096">
    <property type="component" value="Chromosome"/>
</dbReference>
<dbReference type="STRING" id="584708.Apau_1228"/>
<proteinExistence type="predicted"/>
<evidence type="ECO:0000313" key="1">
    <source>
        <dbReference type="EMBL" id="EFQ23654.1"/>
    </source>
</evidence>
<evidence type="ECO:0008006" key="3">
    <source>
        <dbReference type="Google" id="ProtNLM"/>
    </source>
</evidence>
<dbReference type="InterPro" id="IPR003772">
    <property type="entry name" value="YceD"/>
</dbReference>